<evidence type="ECO:0000256" key="1">
    <source>
        <dbReference type="SAM" id="Phobius"/>
    </source>
</evidence>
<dbReference type="GeneID" id="10507135"/>
<accession>F0ZC10</accession>
<dbReference type="EMBL" id="GL870975">
    <property type="protein sequence ID" value="EGC38512.1"/>
    <property type="molecule type" value="Genomic_DNA"/>
</dbReference>
<feature type="transmembrane region" description="Helical" evidence="1">
    <location>
        <begin position="449"/>
        <end position="476"/>
    </location>
</feature>
<dbReference type="KEGG" id="dpp:DICPUDRAFT_96880"/>
<organism evidence="2 3">
    <name type="scientific">Dictyostelium purpureum</name>
    <name type="common">Slime mold</name>
    <dbReference type="NCBI Taxonomy" id="5786"/>
    <lineage>
        <taxon>Eukaryota</taxon>
        <taxon>Amoebozoa</taxon>
        <taxon>Evosea</taxon>
        <taxon>Eumycetozoa</taxon>
        <taxon>Dictyostelia</taxon>
        <taxon>Dictyosteliales</taxon>
        <taxon>Dictyosteliaceae</taxon>
        <taxon>Dictyostelium</taxon>
    </lineage>
</organism>
<keyword evidence="1" id="KW-1133">Transmembrane helix</keyword>
<dbReference type="RefSeq" id="XP_003284977.1">
    <property type="nucleotide sequence ID" value="XM_003284929.1"/>
</dbReference>
<dbReference type="PANTHER" id="PTHR31318:SF2">
    <property type="entry name" value="PECTIN LYASE-LIKE FAMILY PROTEIN-RELATED"/>
    <property type="match status" value="1"/>
</dbReference>
<dbReference type="VEuPathDB" id="AmoebaDB:DICPUDRAFT_96880"/>
<keyword evidence="3" id="KW-1185">Reference proteome</keyword>
<gene>
    <name evidence="2" type="ORF">DICPUDRAFT_96880</name>
</gene>
<keyword evidence="1" id="KW-0812">Transmembrane</keyword>
<proteinExistence type="predicted"/>
<dbReference type="Proteomes" id="UP000001064">
    <property type="component" value="Unassembled WGS sequence"/>
</dbReference>
<keyword evidence="1" id="KW-0472">Membrane</keyword>
<reference evidence="3" key="1">
    <citation type="journal article" date="2011" name="Genome Biol.">
        <title>Comparative genomics of the social amoebae Dictyostelium discoideum and Dictyostelium purpureum.</title>
        <authorList>
            <consortium name="US DOE Joint Genome Institute (JGI-PGF)"/>
            <person name="Sucgang R."/>
            <person name="Kuo A."/>
            <person name="Tian X."/>
            <person name="Salerno W."/>
            <person name="Parikh A."/>
            <person name="Feasley C.L."/>
            <person name="Dalin E."/>
            <person name="Tu H."/>
            <person name="Huang E."/>
            <person name="Barry K."/>
            <person name="Lindquist E."/>
            <person name="Shapiro H."/>
            <person name="Bruce D."/>
            <person name="Schmutz J."/>
            <person name="Salamov A."/>
            <person name="Fey P."/>
            <person name="Gaudet P."/>
            <person name="Anjard C."/>
            <person name="Babu M.M."/>
            <person name="Basu S."/>
            <person name="Bushmanova Y."/>
            <person name="van der Wel H."/>
            <person name="Katoh-Kurasawa M."/>
            <person name="Dinh C."/>
            <person name="Coutinho P.M."/>
            <person name="Saito T."/>
            <person name="Elias M."/>
            <person name="Schaap P."/>
            <person name="Kay R.R."/>
            <person name="Henrissat B."/>
            <person name="Eichinger L."/>
            <person name="Rivero F."/>
            <person name="Putnam N.H."/>
            <person name="West C.M."/>
            <person name="Loomis W.F."/>
            <person name="Chisholm R.L."/>
            <person name="Shaulsky G."/>
            <person name="Strassmann J.E."/>
            <person name="Queller D.C."/>
            <person name="Kuspa A."/>
            <person name="Grigoriev I.V."/>
        </authorList>
    </citation>
    <scope>NUCLEOTIDE SEQUENCE [LARGE SCALE GENOMIC DNA]</scope>
    <source>
        <strain evidence="3">QSDP1</strain>
    </source>
</reference>
<dbReference type="AlphaFoldDB" id="F0ZC10"/>
<name>F0ZC10_DICPU</name>
<evidence type="ECO:0000313" key="3">
    <source>
        <dbReference type="Proteomes" id="UP000001064"/>
    </source>
</evidence>
<sequence length="509" mass="58207">MNFLKIVLIFIFLNINFFYNYNNAVVGVSSYLIGFDLKVNNRSYFGLNDTISTSFKEMSSKLSTFYLRFAQLQLSIYIFQDDQSDADQPLEINEDVYILGPFTRYSLIEVRVVNSNLESSKRKVIIDGLNAQSYFLSINSGFMKKVLIDGIVFRNWKTNIVSLKNFQSGTLEINNCEFINSKFVSIVWYNFAGKNISISNSVFNNMPLNSFNSLFSYTYIDNCSFINNINNIININSKEILSITNSVFSNNINSYFQLNNINSIYLYNISVSYNYFSKTFIELKNSLIDSSFINLVFNNNNYNNKNTFLIVSIINSNNETSVNLQDIEINNNENQILGGLLYINNKNRINNNIKLINIYSNINFTNNAINTFNSTIEIIDSILTSNMYSIKGYNNTITLAEGNISNIAKPFCNIINNIQYDCKVQDIMIPNNSSSGANTTKDDEMNRTAIILLSVLVPTSAFLFIFVVSLLSVLIYQKKKRLKVEDKLKDYPLPTFLENEIEMAVVAQN</sequence>
<dbReference type="FunCoup" id="F0ZC10">
    <property type="interactions" value="2"/>
</dbReference>
<dbReference type="InParanoid" id="F0ZC10"/>
<evidence type="ECO:0000313" key="2">
    <source>
        <dbReference type="EMBL" id="EGC38512.1"/>
    </source>
</evidence>
<protein>
    <submittedName>
        <fullName evidence="2">Expressed protein</fullName>
    </submittedName>
</protein>
<dbReference type="PANTHER" id="PTHR31318">
    <property type="entry name" value="EXPRESSED PROTEIN-RELATED"/>
    <property type="match status" value="1"/>
</dbReference>